<reference evidence="1" key="1">
    <citation type="submission" date="2021-05" db="EMBL/GenBank/DDBJ databases">
        <authorList>
            <person name="Scholz U."/>
            <person name="Mascher M."/>
            <person name="Fiebig A."/>
        </authorList>
    </citation>
    <scope>NUCLEOTIDE SEQUENCE [LARGE SCALE GENOMIC DNA]</scope>
</reference>
<reference evidence="1" key="2">
    <citation type="submission" date="2025-09" db="UniProtKB">
        <authorList>
            <consortium name="EnsemblPlants"/>
        </authorList>
    </citation>
    <scope>IDENTIFICATION</scope>
</reference>
<name>A0ACD5TA56_AVESA</name>
<keyword evidence="2" id="KW-1185">Reference proteome</keyword>
<proteinExistence type="predicted"/>
<dbReference type="Proteomes" id="UP001732700">
    <property type="component" value="Chromosome 1A"/>
</dbReference>
<organism evidence="1 2">
    <name type="scientific">Avena sativa</name>
    <name type="common">Oat</name>
    <dbReference type="NCBI Taxonomy" id="4498"/>
    <lineage>
        <taxon>Eukaryota</taxon>
        <taxon>Viridiplantae</taxon>
        <taxon>Streptophyta</taxon>
        <taxon>Embryophyta</taxon>
        <taxon>Tracheophyta</taxon>
        <taxon>Spermatophyta</taxon>
        <taxon>Magnoliopsida</taxon>
        <taxon>Liliopsida</taxon>
        <taxon>Poales</taxon>
        <taxon>Poaceae</taxon>
        <taxon>BOP clade</taxon>
        <taxon>Pooideae</taxon>
        <taxon>Poodae</taxon>
        <taxon>Poeae</taxon>
        <taxon>Poeae Chloroplast Group 1 (Aveneae type)</taxon>
        <taxon>Aveninae</taxon>
        <taxon>Avena</taxon>
    </lineage>
</organism>
<evidence type="ECO:0000313" key="2">
    <source>
        <dbReference type="Proteomes" id="UP001732700"/>
    </source>
</evidence>
<evidence type="ECO:0000313" key="1">
    <source>
        <dbReference type="EnsemblPlants" id="AVESA.00010b.r2.1AG0018040.1.CDS.1"/>
    </source>
</evidence>
<accession>A0ACD5TA56</accession>
<protein>
    <submittedName>
        <fullName evidence="1">Uncharacterized protein</fullName>
    </submittedName>
</protein>
<dbReference type="EnsemblPlants" id="AVESA.00010b.r2.1AG0018040.1">
    <property type="protein sequence ID" value="AVESA.00010b.r2.1AG0018040.1.CDS.1"/>
    <property type="gene ID" value="AVESA.00010b.r2.1AG0018040"/>
</dbReference>
<sequence>MQEQGGPATSSRPRGERPIWRLIWKCPVPPKVKNLAWRISCNALATQVNLRRRGIKTPDECRIYGQGSEDSYHAFVLCPHARILWQTMREVWSLPDDNMLKNTGQEWFLHILSRLSELHQASMLRLLWRIWHVHNKITHDKPAPSMEGSRRFLVSYMNSSLVIKKCPDADVAKGKMVVAYEEGFCARREPSKDSQKARLKWKPREAGTMKLKINMVKPVLMVLRDQTGQVIFAACRQLRVCRDATEAKLEAMEEGLKLAMHWTPEMIVMESDCSEVLSLVKSGNTNSSVYAFKILSIRELVQERDTFVC</sequence>